<keyword evidence="2" id="KW-0812">Transmembrane</keyword>
<evidence type="ECO:0000256" key="2">
    <source>
        <dbReference type="SAM" id="Phobius"/>
    </source>
</evidence>
<proteinExistence type="inferred from homology"/>
<evidence type="ECO:0000313" key="3">
    <source>
        <dbReference type="EMBL" id="CAD5215757.1"/>
    </source>
</evidence>
<sequence>MSRVLLLILNVVFAHDHIHLEGETYFKSVKQLTFGGQNAEAYFSFDNKKLTYQAMGGPYGTDCDQIYQIDLDHPDTTPRRVSSGNGVCTCSYFLPDNRSFIFASTFLTANSTNKNTCPIKQCDARNPKNKEGKLHELCNKNESYFWDIIPDYDIFVANEYGTIIKQLTFHKGYDAEAVLSPDGETILYTSDFTGDLELHLMTVNGTYLEQITNELGYDGGAFFSPNGKKIVYRASRPRTEEEIQHYKDLLEYHIVEPVEMEIFVYDLETRNHTQVTNLTGANWAPYYLNDNKRIIFSSNHQSKGGSFHDFSLYIINDDGTGLERVTATGNFDAFPMQSYDGKYVVFGSTRNGSSGHEINIFLAEWNESSVSPLSVSSFLFVFLGFVTLFIVR</sequence>
<comment type="similarity">
    <text evidence="1">Belongs to the TolB family.</text>
</comment>
<evidence type="ECO:0000313" key="5">
    <source>
        <dbReference type="Proteomes" id="UP000095284"/>
    </source>
</evidence>
<evidence type="ECO:0000313" key="7">
    <source>
        <dbReference type="WBParaSite" id="BXY_1591300.1"/>
    </source>
</evidence>
<evidence type="ECO:0000313" key="4">
    <source>
        <dbReference type="EMBL" id="CAG9097865.1"/>
    </source>
</evidence>
<dbReference type="OrthoDB" id="43744at2759"/>
<dbReference type="Proteomes" id="UP000582659">
    <property type="component" value="Unassembled WGS sequence"/>
</dbReference>
<dbReference type="PANTHER" id="PTHR36842">
    <property type="entry name" value="PROTEIN TOLB HOMOLOG"/>
    <property type="match status" value="1"/>
</dbReference>
<feature type="transmembrane region" description="Helical" evidence="2">
    <location>
        <begin position="373"/>
        <end position="391"/>
    </location>
</feature>
<dbReference type="EMBL" id="CAJFCV020000002">
    <property type="protein sequence ID" value="CAG9097865.1"/>
    <property type="molecule type" value="Genomic_DNA"/>
</dbReference>
<dbReference type="AlphaFoldDB" id="A0A1I7SS96"/>
<dbReference type="Proteomes" id="UP000095284">
    <property type="component" value="Unplaced"/>
</dbReference>
<dbReference type="PANTHER" id="PTHR36842:SF1">
    <property type="entry name" value="PROTEIN TOLB"/>
    <property type="match status" value="1"/>
</dbReference>
<reference evidence="4" key="2">
    <citation type="submission" date="2020-08" db="EMBL/GenBank/DDBJ databases">
        <authorList>
            <person name="Kikuchi T."/>
        </authorList>
    </citation>
    <scope>NUCLEOTIDE SEQUENCE</scope>
    <source>
        <strain evidence="3">Ka4C1</strain>
    </source>
</reference>
<dbReference type="SUPFAM" id="SSF82171">
    <property type="entry name" value="DPP6 N-terminal domain-like"/>
    <property type="match status" value="1"/>
</dbReference>
<dbReference type="eggNOG" id="ENOG502RZSE">
    <property type="taxonomic scope" value="Eukaryota"/>
</dbReference>
<name>A0A1I7SS96_BURXY</name>
<organism evidence="5 7">
    <name type="scientific">Bursaphelenchus xylophilus</name>
    <name type="common">Pinewood nematode worm</name>
    <name type="synonym">Aphelenchoides xylophilus</name>
    <dbReference type="NCBI Taxonomy" id="6326"/>
    <lineage>
        <taxon>Eukaryota</taxon>
        <taxon>Metazoa</taxon>
        <taxon>Ecdysozoa</taxon>
        <taxon>Nematoda</taxon>
        <taxon>Chromadorea</taxon>
        <taxon>Rhabditida</taxon>
        <taxon>Tylenchina</taxon>
        <taxon>Tylenchomorpha</taxon>
        <taxon>Aphelenchoidea</taxon>
        <taxon>Aphelenchoididae</taxon>
        <taxon>Bursaphelenchus</taxon>
    </lineage>
</organism>
<gene>
    <name evidence="3" type="ORF">BXYJ_LOCUS4189</name>
</gene>
<dbReference type="Proteomes" id="UP000659654">
    <property type="component" value="Unassembled WGS sequence"/>
</dbReference>
<accession>A0A1I7SS96</accession>
<dbReference type="Pfam" id="PF07676">
    <property type="entry name" value="PD40"/>
    <property type="match status" value="4"/>
</dbReference>
<keyword evidence="2" id="KW-1133">Transmembrane helix</keyword>
<evidence type="ECO:0000256" key="1">
    <source>
        <dbReference type="ARBA" id="ARBA00009820"/>
    </source>
</evidence>
<dbReference type="WBParaSite" id="BXY_1591300.1">
    <property type="protein sequence ID" value="BXY_1591300.1"/>
    <property type="gene ID" value="BXY_1591300"/>
</dbReference>
<protein>
    <submittedName>
        <fullName evidence="3">(pine wood nematode) hypothetical protein</fullName>
    </submittedName>
</protein>
<reference evidence="7" key="1">
    <citation type="submission" date="2016-11" db="UniProtKB">
        <authorList>
            <consortium name="WormBaseParasite"/>
        </authorList>
    </citation>
    <scope>IDENTIFICATION</scope>
</reference>
<dbReference type="EMBL" id="CAJFDI010000002">
    <property type="protein sequence ID" value="CAD5215757.1"/>
    <property type="molecule type" value="Genomic_DNA"/>
</dbReference>
<dbReference type="Gene3D" id="2.120.10.30">
    <property type="entry name" value="TolB, C-terminal domain"/>
    <property type="match status" value="2"/>
</dbReference>
<keyword evidence="6" id="KW-1185">Reference proteome</keyword>
<dbReference type="InterPro" id="IPR011042">
    <property type="entry name" value="6-blade_b-propeller_TolB-like"/>
</dbReference>
<dbReference type="InterPro" id="IPR011659">
    <property type="entry name" value="WD40"/>
</dbReference>
<evidence type="ECO:0000313" key="6">
    <source>
        <dbReference type="Proteomes" id="UP000659654"/>
    </source>
</evidence>
<keyword evidence="2" id="KW-0472">Membrane</keyword>